<comment type="caution">
    <text evidence="1">The sequence shown here is derived from an EMBL/GenBank/DDBJ whole genome shotgun (WGS) entry which is preliminary data.</text>
</comment>
<evidence type="ECO:0000313" key="1">
    <source>
        <dbReference type="EMBL" id="KAI4832028.1"/>
    </source>
</evidence>
<proteinExistence type="predicted"/>
<dbReference type="Proteomes" id="UP001057452">
    <property type="component" value="Chromosome 1"/>
</dbReference>
<dbReference type="EMBL" id="CM043785">
    <property type="protein sequence ID" value="KAI4832028.1"/>
    <property type="molecule type" value="Genomic_DNA"/>
</dbReference>
<sequence>LASRGPESGDVLWWKVLDTPPRSRQDSVNRRRMRAKKAGVTRRRGGKRHGE</sequence>
<reference evidence="1" key="1">
    <citation type="submission" date="2022-05" db="EMBL/GenBank/DDBJ databases">
        <title>Chromosome-level genome of Chaenocephalus aceratus.</title>
        <authorList>
            <person name="Park H."/>
        </authorList>
    </citation>
    <scope>NUCLEOTIDE SEQUENCE</scope>
    <source>
        <strain evidence="1">KU_202001</strain>
    </source>
</reference>
<protein>
    <submittedName>
        <fullName evidence="1">Uncharacterized protein</fullName>
    </submittedName>
</protein>
<name>A0ACB9XXG4_CHAAC</name>
<feature type="non-terminal residue" evidence="1">
    <location>
        <position position="51"/>
    </location>
</feature>
<accession>A0ACB9XXG4</accession>
<evidence type="ECO:0000313" key="2">
    <source>
        <dbReference type="Proteomes" id="UP001057452"/>
    </source>
</evidence>
<organism evidence="1 2">
    <name type="scientific">Chaenocephalus aceratus</name>
    <name type="common">Blackfin icefish</name>
    <name type="synonym">Chaenichthys aceratus</name>
    <dbReference type="NCBI Taxonomy" id="36190"/>
    <lineage>
        <taxon>Eukaryota</taxon>
        <taxon>Metazoa</taxon>
        <taxon>Chordata</taxon>
        <taxon>Craniata</taxon>
        <taxon>Vertebrata</taxon>
        <taxon>Euteleostomi</taxon>
        <taxon>Actinopterygii</taxon>
        <taxon>Neopterygii</taxon>
        <taxon>Teleostei</taxon>
        <taxon>Neoteleostei</taxon>
        <taxon>Acanthomorphata</taxon>
        <taxon>Eupercaria</taxon>
        <taxon>Perciformes</taxon>
        <taxon>Notothenioidei</taxon>
        <taxon>Channichthyidae</taxon>
        <taxon>Chaenocephalus</taxon>
    </lineage>
</organism>
<feature type="non-terminal residue" evidence="1">
    <location>
        <position position="1"/>
    </location>
</feature>
<gene>
    <name evidence="1" type="ORF">KUCAC02_015012</name>
</gene>
<keyword evidence="2" id="KW-1185">Reference proteome</keyword>